<reference evidence="2 3" key="1">
    <citation type="submission" date="2013-11" db="EMBL/GenBank/DDBJ databases">
        <title>Complete genome sequence of Rhizobium gallicum bv. gallicum R602.</title>
        <authorList>
            <person name="Bustos P."/>
            <person name="Santamaria R.I."/>
            <person name="Lozano L."/>
            <person name="Acosta J.L."/>
            <person name="Ormeno-Orrillo E."/>
            <person name="Rogel M.A."/>
            <person name="Romero D."/>
            <person name="Cevallos M.A."/>
            <person name="Martinez-Romero E."/>
            <person name="Gonzalez V."/>
        </authorList>
    </citation>
    <scope>NUCLEOTIDE SEQUENCE [LARGE SCALE GENOMIC DNA]</scope>
    <source>
        <strain evidence="2 3">R602</strain>
    </source>
</reference>
<dbReference type="KEGG" id="rga:RGR602_CH02750"/>
<organism evidence="2 3">
    <name type="scientific">Rhizobium gallicum bv. gallicum R602sp</name>
    <dbReference type="NCBI Taxonomy" id="1041138"/>
    <lineage>
        <taxon>Bacteria</taxon>
        <taxon>Pseudomonadati</taxon>
        <taxon>Pseudomonadota</taxon>
        <taxon>Alphaproteobacteria</taxon>
        <taxon>Hyphomicrobiales</taxon>
        <taxon>Rhizobiaceae</taxon>
        <taxon>Rhizobium/Agrobacterium group</taxon>
        <taxon>Rhizobium</taxon>
    </lineage>
</organism>
<proteinExistence type="predicted"/>
<dbReference type="Proteomes" id="UP000031368">
    <property type="component" value="Chromosome"/>
</dbReference>
<accession>A0A0B4X5T9</accession>
<dbReference type="SUPFAM" id="SSF48498">
    <property type="entry name" value="Tetracyclin repressor-like, C-terminal domain"/>
    <property type="match status" value="1"/>
</dbReference>
<dbReference type="Pfam" id="PF21993">
    <property type="entry name" value="TetR_C_13_2"/>
    <property type="match status" value="1"/>
</dbReference>
<evidence type="ECO:0000259" key="1">
    <source>
        <dbReference type="Pfam" id="PF21993"/>
    </source>
</evidence>
<keyword evidence="3" id="KW-1185">Reference proteome</keyword>
<protein>
    <submittedName>
        <fullName evidence="2">TetR family transcriptional regulator protein</fullName>
    </submittedName>
</protein>
<dbReference type="Gene3D" id="1.10.357.10">
    <property type="entry name" value="Tetracycline Repressor, domain 2"/>
    <property type="match status" value="1"/>
</dbReference>
<dbReference type="InterPro" id="IPR054156">
    <property type="entry name" value="YxaF_TetR_C"/>
</dbReference>
<feature type="domain" description="Transcriptional regulator LmrA/YxaF-like C-terminal" evidence="1">
    <location>
        <begin position="15"/>
        <end position="104"/>
    </location>
</feature>
<dbReference type="AlphaFoldDB" id="A0A0B4X5T9"/>
<dbReference type="EMBL" id="CP006877">
    <property type="protein sequence ID" value="AJD42070.1"/>
    <property type="molecule type" value="Genomic_DNA"/>
</dbReference>
<gene>
    <name evidence="2" type="ORF">RGR602_CH02750</name>
</gene>
<name>A0A0B4X5T9_9HYPH</name>
<evidence type="ECO:0000313" key="2">
    <source>
        <dbReference type="EMBL" id="AJD42070.1"/>
    </source>
</evidence>
<dbReference type="HOGENOM" id="CLU_2082949_0_0_5"/>
<sequence length="117" mass="13013">MVRTIRLRALRREDPAEAIAAMWKNADAYFRSGGRICLVGAFALDETRDRFAATINGYFQRWIDALAGALVRSGRPANEARATAENAVLGIQAALVLSRALDDKAFSSGRWIRWRSD</sequence>
<dbReference type="InterPro" id="IPR036271">
    <property type="entry name" value="Tet_transcr_reg_TetR-rel_C_sf"/>
</dbReference>
<evidence type="ECO:0000313" key="3">
    <source>
        <dbReference type="Proteomes" id="UP000031368"/>
    </source>
</evidence>